<dbReference type="GeneID" id="4555771"/>
<dbReference type="KEGG" id="vg:4555771"/>
<name>Q4ZDZ4_9CAUD</name>
<dbReference type="Proteomes" id="UP000000918">
    <property type="component" value="Genome"/>
</dbReference>
<dbReference type="EMBL" id="AY954950">
    <property type="protein sequence ID" value="AAX90742.1"/>
    <property type="molecule type" value="Genomic_DNA"/>
</dbReference>
<sequence length="60" mass="7148">MELLKYAKITLLIVILAEEIKSVAEKRVTISQIHFRELNEFKKEYRKLINSIHFKTDDSL</sequence>
<reference evidence="1 2" key="1">
    <citation type="journal article" date="2005" name="Proc. Natl. Acad. Sci. U.S.A.">
        <title>The complete genomes and proteomes of 27 Staphylococcus aureus bacteriophages.</title>
        <authorList>
            <person name="Kwan T."/>
            <person name="Liu J."/>
            <person name="Dubow M."/>
            <person name="Gros P."/>
            <person name="Pelletier J."/>
        </authorList>
    </citation>
    <scope>NUCLEOTIDE SEQUENCE</scope>
</reference>
<dbReference type="SMR" id="Q4ZDZ4"/>
<proteinExistence type="predicted"/>
<organism evidence="1 2">
    <name type="scientific">Staphylococcus phage 187</name>
    <dbReference type="NCBI Taxonomy" id="2908096"/>
    <lineage>
        <taxon>Viruses</taxon>
        <taxon>Duplodnaviria</taxon>
        <taxon>Heunggongvirae</taxon>
        <taxon>Uroviricota</taxon>
        <taxon>Caudoviricetes</taxon>
        <taxon>Azeredovirinae</taxon>
        <taxon>Phietavirus</taxon>
        <taxon>Phietavirus pv187</taxon>
    </lineage>
</organism>
<evidence type="ECO:0000313" key="2">
    <source>
        <dbReference type="Proteomes" id="UP000000918"/>
    </source>
</evidence>
<keyword evidence="2" id="KW-1185">Reference proteome</keyword>
<evidence type="ECO:0000313" key="1">
    <source>
        <dbReference type="EMBL" id="AAX90742.1"/>
    </source>
</evidence>
<protein>
    <submittedName>
        <fullName evidence="1">ORF090</fullName>
    </submittedName>
</protein>
<dbReference type="RefSeq" id="YP_239532.1">
    <property type="nucleotide sequence ID" value="NC_007047.1"/>
</dbReference>
<accession>Q4ZDZ4</accession>